<dbReference type="AlphaFoldDB" id="A0A8J4F1P0"/>
<proteinExistence type="predicted"/>
<dbReference type="Proteomes" id="UP000747399">
    <property type="component" value="Unassembled WGS sequence"/>
</dbReference>
<dbReference type="Gene3D" id="1.20.120.20">
    <property type="entry name" value="Apolipoprotein"/>
    <property type="match status" value="1"/>
</dbReference>
<reference evidence="2" key="1">
    <citation type="journal article" date="2021" name="Proc. Natl. Acad. Sci. U.S.A.">
        <title>Three genomes in the algal genus Volvox reveal the fate of a haploid sex-determining region after a transition to homothallism.</title>
        <authorList>
            <person name="Yamamoto K."/>
            <person name="Hamaji T."/>
            <person name="Kawai-Toyooka H."/>
            <person name="Matsuzaki R."/>
            <person name="Takahashi F."/>
            <person name="Nishimura Y."/>
            <person name="Kawachi M."/>
            <person name="Noguchi H."/>
            <person name="Minakuchi Y."/>
            <person name="Umen J.G."/>
            <person name="Toyoda A."/>
            <person name="Nozaki H."/>
        </authorList>
    </citation>
    <scope>NUCLEOTIDE SEQUENCE</scope>
    <source>
        <strain evidence="2">NIES-3780</strain>
    </source>
</reference>
<comment type="caution">
    <text evidence="2">The sequence shown here is derived from an EMBL/GenBank/DDBJ whole genome shotgun (WGS) entry which is preliminary data.</text>
</comment>
<keyword evidence="1" id="KW-0175">Coiled coil</keyword>
<accession>A0A8J4F1P0</accession>
<gene>
    <name evidence="2" type="ORF">Vafri_9614</name>
</gene>
<keyword evidence="3" id="KW-1185">Reference proteome</keyword>
<protein>
    <submittedName>
        <fullName evidence="2">Uncharacterized protein</fullName>
    </submittedName>
</protein>
<sequence>MADTRQLALAASIGQLCQAHQAAAQATQAVQQAVAGLQPPDGAFQHQINSTMQQHQQQMQKSHQDLQQQMQKFFQDIQQQMQRDMQQMQQDQRQHQQQMQRDMQQMCQEQQQMQRNVQQIQVDIVELKADFRAVWNLTARVHNKRAARNELFHWLFNDQGLQPSHAAISRKSLNQVVVSEVNSLLDHYGLHQRAVDMNAMDRRYLLLEHLGAERPEA</sequence>
<name>A0A8J4F1P0_9CHLO</name>
<evidence type="ECO:0000256" key="1">
    <source>
        <dbReference type="SAM" id="Coils"/>
    </source>
</evidence>
<organism evidence="2 3">
    <name type="scientific">Volvox africanus</name>
    <dbReference type="NCBI Taxonomy" id="51714"/>
    <lineage>
        <taxon>Eukaryota</taxon>
        <taxon>Viridiplantae</taxon>
        <taxon>Chlorophyta</taxon>
        <taxon>core chlorophytes</taxon>
        <taxon>Chlorophyceae</taxon>
        <taxon>CS clade</taxon>
        <taxon>Chlamydomonadales</taxon>
        <taxon>Volvocaceae</taxon>
        <taxon>Volvox</taxon>
    </lineage>
</organism>
<evidence type="ECO:0000313" key="2">
    <source>
        <dbReference type="EMBL" id="GIL54058.1"/>
    </source>
</evidence>
<evidence type="ECO:0000313" key="3">
    <source>
        <dbReference type="Proteomes" id="UP000747399"/>
    </source>
</evidence>
<feature type="coiled-coil region" evidence="1">
    <location>
        <begin position="52"/>
        <end position="130"/>
    </location>
</feature>
<dbReference type="SUPFAM" id="SSF58113">
    <property type="entry name" value="Apolipoprotein A-I"/>
    <property type="match status" value="1"/>
</dbReference>
<dbReference type="EMBL" id="BNCO01000016">
    <property type="protein sequence ID" value="GIL54058.1"/>
    <property type="molecule type" value="Genomic_DNA"/>
</dbReference>